<dbReference type="Proteomes" id="UP000324800">
    <property type="component" value="Unassembled WGS sequence"/>
</dbReference>
<evidence type="ECO:0000313" key="1">
    <source>
        <dbReference type="EMBL" id="KAA6359849.1"/>
    </source>
</evidence>
<protein>
    <submittedName>
        <fullName evidence="1">Uncharacterized protein</fullName>
    </submittedName>
</protein>
<organism evidence="1 2">
    <name type="scientific">Streblomastix strix</name>
    <dbReference type="NCBI Taxonomy" id="222440"/>
    <lineage>
        <taxon>Eukaryota</taxon>
        <taxon>Metamonada</taxon>
        <taxon>Preaxostyla</taxon>
        <taxon>Oxymonadida</taxon>
        <taxon>Streblomastigidae</taxon>
        <taxon>Streblomastix</taxon>
    </lineage>
</organism>
<reference evidence="1 2" key="1">
    <citation type="submission" date="2019-03" db="EMBL/GenBank/DDBJ databases">
        <title>Single cell metagenomics reveals metabolic interactions within the superorganism composed of flagellate Streblomastix strix and complex community of Bacteroidetes bacteria on its surface.</title>
        <authorList>
            <person name="Treitli S.C."/>
            <person name="Kolisko M."/>
            <person name="Husnik F."/>
            <person name="Keeling P."/>
            <person name="Hampl V."/>
        </authorList>
    </citation>
    <scope>NUCLEOTIDE SEQUENCE [LARGE SCALE GENOMIC DNA]</scope>
    <source>
        <strain evidence="1">ST1C</strain>
    </source>
</reference>
<evidence type="ECO:0000313" key="2">
    <source>
        <dbReference type="Proteomes" id="UP000324800"/>
    </source>
</evidence>
<accession>A0A5J4TPC5</accession>
<name>A0A5J4TPC5_9EUKA</name>
<sequence length="170" mass="18907">MAVTGNLSGDLDINDELHVKDNLDQQQRESREGVIVEVDAKFVPLPENETVSWLSPFKNDGLDKVQQEQRKKKKYTDKQELILVGNVDIPFETKTQVFAIHGMKMLQAGIVQLSGNNKAMCMNSMLSAHHTLRIVAGVSKNRHEVCVVSEHAKRVLKTDGSITALLGKDS</sequence>
<proteinExistence type="predicted"/>
<gene>
    <name evidence="1" type="ORF">EZS28_044625</name>
</gene>
<comment type="caution">
    <text evidence="1">The sequence shown here is derived from an EMBL/GenBank/DDBJ whole genome shotgun (WGS) entry which is preliminary data.</text>
</comment>
<dbReference type="EMBL" id="SNRW01027796">
    <property type="protein sequence ID" value="KAA6359849.1"/>
    <property type="molecule type" value="Genomic_DNA"/>
</dbReference>
<dbReference type="AlphaFoldDB" id="A0A5J4TPC5"/>